<dbReference type="GO" id="GO:0000049">
    <property type="term" value="F:tRNA binding"/>
    <property type="evidence" value="ECO:0007669"/>
    <property type="project" value="UniProtKB-KW"/>
</dbReference>
<dbReference type="PROSITE" id="PS50893">
    <property type="entry name" value="ABC_TRANSPORTER_2"/>
    <property type="match status" value="2"/>
</dbReference>
<dbReference type="PROSITE" id="PS00211">
    <property type="entry name" value="ABC_TRANSPORTER_1"/>
    <property type="match status" value="2"/>
</dbReference>
<dbReference type="GO" id="GO:0019843">
    <property type="term" value="F:rRNA binding"/>
    <property type="evidence" value="ECO:0007669"/>
    <property type="project" value="UniProtKB-KW"/>
</dbReference>
<dbReference type="InterPro" id="IPR032781">
    <property type="entry name" value="ABC_tran_Xtn"/>
</dbReference>
<feature type="non-terminal residue" evidence="13">
    <location>
        <position position="1"/>
    </location>
</feature>
<keyword evidence="14" id="KW-1185">Reference proteome</keyword>
<dbReference type="CDD" id="cd03221">
    <property type="entry name" value="ABCF_EF-3"/>
    <property type="match status" value="1"/>
</dbReference>
<dbReference type="EMBL" id="KV784356">
    <property type="protein sequence ID" value="OEU18523.1"/>
    <property type="molecule type" value="Genomic_DNA"/>
</dbReference>
<dbReference type="SUPFAM" id="SSF52540">
    <property type="entry name" value="P-loop containing nucleoside triphosphate hydrolases"/>
    <property type="match status" value="2"/>
</dbReference>
<dbReference type="GO" id="GO:0006412">
    <property type="term" value="P:translation"/>
    <property type="evidence" value="ECO:0007669"/>
    <property type="project" value="UniProtKB-KW"/>
</dbReference>
<dbReference type="KEGG" id="fcy:FRACYDRAFT_146818"/>
<feature type="domain" description="ABC transporter" evidence="12">
    <location>
        <begin position="349"/>
        <end position="586"/>
    </location>
</feature>
<keyword evidence="2" id="KW-0820">tRNA-binding</keyword>
<name>A0A1E7FL47_9STRA</name>
<keyword evidence="11" id="KW-0175">Coiled coil</keyword>
<keyword evidence="8" id="KW-0810">Translation regulation</keyword>
<keyword evidence="9" id="KW-0694">RNA-binding</keyword>
<feature type="non-terminal residue" evidence="13">
    <location>
        <position position="680"/>
    </location>
</feature>
<protein>
    <submittedName>
        <fullName evidence="13">p-loop containing nucleoside triphosphate hydrolase protein</fullName>
    </submittedName>
</protein>
<evidence type="ECO:0000256" key="9">
    <source>
        <dbReference type="ARBA" id="ARBA00022884"/>
    </source>
</evidence>
<evidence type="ECO:0000256" key="1">
    <source>
        <dbReference type="ARBA" id="ARBA00022490"/>
    </source>
</evidence>
<dbReference type="SMART" id="SM00382">
    <property type="entry name" value="AAA"/>
    <property type="match status" value="2"/>
</dbReference>
<dbReference type="PANTHER" id="PTHR42855:SF1">
    <property type="entry name" value="ABC TRANSPORTER DOMAIN-CONTAINING PROTEIN"/>
    <property type="match status" value="1"/>
</dbReference>
<evidence type="ECO:0000313" key="13">
    <source>
        <dbReference type="EMBL" id="OEU18523.1"/>
    </source>
</evidence>
<dbReference type="Gene3D" id="3.40.50.300">
    <property type="entry name" value="P-loop containing nucleotide triphosphate hydrolases"/>
    <property type="match status" value="2"/>
</dbReference>
<evidence type="ECO:0000259" key="12">
    <source>
        <dbReference type="PROSITE" id="PS50893"/>
    </source>
</evidence>
<dbReference type="OrthoDB" id="6500128at2759"/>
<dbReference type="InterPro" id="IPR051309">
    <property type="entry name" value="ABCF_ATPase"/>
</dbReference>
<evidence type="ECO:0000256" key="2">
    <source>
        <dbReference type="ARBA" id="ARBA00022555"/>
    </source>
</evidence>
<dbReference type="Pfam" id="PF00005">
    <property type="entry name" value="ABC_tran"/>
    <property type="match status" value="2"/>
</dbReference>
<keyword evidence="3" id="KW-0699">rRNA-binding</keyword>
<dbReference type="InParanoid" id="A0A1E7FL47"/>
<dbReference type="GO" id="GO:0016887">
    <property type="term" value="F:ATP hydrolysis activity"/>
    <property type="evidence" value="ECO:0007669"/>
    <property type="project" value="InterPro"/>
</dbReference>
<proteinExistence type="predicted"/>
<organism evidence="13 14">
    <name type="scientific">Fragilariopsis cylindrus CCMP1102</name>
    <dbReference type="NCBI Taxonomy" id="635003"/>
    <lineage>
        <taxon>Eukaryota</taxon>
        <taxon>Sar</taxon>
        <taxon>Stramenopiles</taxon>
        <taxon>Ochrophyta</taxon>
        <taxon>Bacillariophyta</taxon>
        <taxon>Bacillariophyceae</taxon>
        <taxon>Bacillariophycidae</taxon>
        <taxon>Bacillariales</taxon>
        <taxon>Bacillariaceae</taxon>
        <taxon>Fragilariopsis</taxon>
    </lineage>
</organism>
<dbReference type="FunFam" id="3.40.50.300:FF:000183">
    <property type="entry name" value="ABC transporter ATP-binding protein yjjK"/>
    <property type="match status" value="1"/>
</dbReference>
<evidence type="ECO:0000256" key="8">
    <source>
        <dbReference type="ARBA" id="ARBA00022845"/>
    </source>
</evidence>
<dbReference type="InterPro" id="IPR003439">
    <property type="entry name" value="ABC_transporter-like_ATP-bd"/>
</dbReference>
<gene>
    <name evidence="13" type="ORF">FRACYDRAFT_146818</name>
</gene>
<keyword evidence="7" id="KW-0067">ATP-binding</keyword>
<evidence type="ECO:0000256" key="6">
    <source>
        <dbReference type="ARBA" id="ARBA00022801"/>
    </source>
</evidence>
<sequence length="680" mass="75319">LQNVDFNLQRGAKAALIGRNGTGKSTLLKILHESYLTTNDIMSSSYSSSSSSDYKYTGKVQIPKTIRISMVDQEPPAPGDVTVGDAILGIDIDNVFSSSSLSSKNIMDVVRRYVVSSKYAAAGEGDGIKDIGYDPSIFVKASSDMDDLGGWDVLTKAEEITTKLKVHHLQDQPLAKLSGGERKRVALCAALIEEPDVLLLDEPTNFLSLAGVEWLADLLTERSSGGNNKQLTILMVTHDRSFLEQVCDRIVELDRGSLYEHPGTYSSYLQAKEERLATEDAAIQSAKSKYRVELEWMRRQPQARASKSKSRIDAYYKLEKATKPRPRDPNLNLVEISDGSTRRIGGKIVSLEGVTLTFPGDEGSEDRVMLDDFSYDFCFGDRICLAGANGVGKTTFTKLITGELEANSGIVDVGDTVVLGVYDQLGLKFDAVAESQTVMEFVVDQIQAGVANSMTDTPSEARNLLQQFEFPKTRWDERISILSGGERRRLQLLSVLSVKPNFLVLDEPSVDMDLDTLSALENYLEQFQGVLLVVSHDRSFADKVTDHLFVFEGDGVIKDFQGSLSEYGSCLVELENQKIQDSVVGDSNERGSTSTKQIDYKEDQAKRNELRNLVRQSKKEMLNIERSLEKLKPKAADAQSEIDGSSNDEGWTVLAELTDKLNGINEEIDDKEMRWLELAE</sequence>
<accession>A0A1E7FL47</accession>
<evidence type="ECO:0000256" key="5">
    <source>
        <dbReference type="ARBA" id="ARBA00022741"/>
    </source>
</evidence>
<dbReference type="FunFam" id="3.40.50.300:FF:000011">
    <property type="entry name" value="Putative ABC transporter ATP-binding component"/>
    <property type="match status" value="1"/>
</dbReference>
<dbReference type="GO" id="GO:0005524">
    <property type="term" value="F:ATP binding"/>
    <property type="evidence" value="ECO:0007669"/>
    <property type="project" value="UniProtKB-KW"/>
</dbReference>
<evidence type="ECO:0000256" key="4">
    <source>
        <dbReference type="ARBA" id="ARBA00022737"/>
    </source>
</evidence>
<feature type="coiled-coil region" evidence="11">
    <location>
        <begin position="600"/>
        <end position="627"/>
    </location>
</feature>
<dbReference type="GO" id="GO:0006417">
    <property type="term" value="P:regulation of translation"/>
    <property type="evidence" value="ECO:0007669"/>
    <property type="project" value="UniProtKB-KW"/>
</dbReference>
<dbReference type="Proteomes" id="UP000095751">
    <property type="component" value="Unassembled WGS sequence"/>
</dbReference>
<evidence type="ECO:0000256" key="3">
    <source>
        <dbReference type="ARBA" id="ARBA00022730"/>
    </source>
</evidence>
<dbReference type="InterPro" id="IPR027417">
    <property type="entry name" value="P-loop_NTPase"/>
</dbReference>
<keyword evidence="10" id="KW-0648">Protein biosynthesis</keyword>
<dbReference type="Pfam" id="PF12848">
    <property type="entry name" value="ABC_tran_Xtn"/>
    <property type="match status" value="1"/>
</dbReference>
<dbReference type="InterPro" id="IPR017871">
    <property type="entry name" value="ABC_transporter-like_CS"/>
</dbReference>
<dbReference type="PANTHER" id="PTHR42855">
    <property type="entry name" value="ABC TRANSPORTER ATP-BINDING SUBUNIT"/>
    <property type="match status" value="1"/>
</dbReference>
<dbReference type="AlphaFoldDB" id="A0A1E7FL47"/>
<evidence type="ECO:0000256" key="7">
    <source>
        <dbReference type="ARBA" id="ARBA00022840"/>
    </source>
</evidence>
<evidence type="ECO:0000256" key="11">
    <source>
        <dbReference type="SAM" id="Coils"/>
    </source>
</evidence>
<reference evidence="13 14" key="1">
    <citation type="submission" date="2016-09" db="EMBL/GenBank/DDBJ databases">
        <title>Extensive genetic diversity and differential bi-allelic expression allows diatom success in the polar Southern Ocean.</title>
        <authorList>
            <consortium name="DOE Joint Genome Institute"/>
            <person name="Mock T."/>
            <person name="Otillar R.P."/>
            <person name="Strauss J."/>
            <person name="Dupont C."/>
            <person name="Frickenhaus S."/>
            <person name="Maumus F."/>
            <person name="Mcmullan M."/>
            <person name="Sanges R."/>
            <person name="Schmutz J."/>
            <person name="Toseland A."/>
            <person name="Valas R."/>
            <person name="Veluchamy A."/>
            <person name="Ward B.J."/>
            <person name="Allen A."/>
            <person name="Barry K."/>
            <person name="Falciatore A."/>
            <person name="Ferrante M."/>
            <person name="Fortunato A.E."/>
            <person name="Gloeckner G."/>
            <person name="Gruber A."/>
            <person name="Hipkin R."/>
            <person name="Janech M."/>
            <person name="Kroth P."/>
            <person name="Leese F."/>
            <person name="Lindquist E."/>
            <person name="Lyon B.R."/>
            <person name="Martin J."/>
            <person name="Mayer C."/>
            <person name="Parker M."/>
            <person name="Quesneville H."/>
            <person name="Raymond J."/>
            <person name="Uhlig C."/>
            <person name="Valentin K.U."/>
            <person name="Worden A.Z."/>
            <person name="Armbrust E.V."/>
            <person name="Bowler C."/>
            <person name="Green B."/>
            <person name="Moulton V."/>
            <person name="Van Oosterhout C."/>
            <person name="Grigoriev I."/>
        </authorList>
    </citation>
    <scope>NUCLEOTIDE SEQUENCE [LARGE SCALE GENOMIC DNA]</scope>
    <source>
        <strain evidence="13 14">CCMP1102</strain>
    </source>
</reference>
<feature type="domain" description="ABC transporter" evidence="12">
    <location>
        <begin position="1"/>
        <end position="280"/>
    </location>
</feature>
<keyword evidence="1" id="KW-0963">Cytoplasm</keyword>
<keyword evidence="5" id="KW-0547">Nucleotide-binding</keyword>
<dbReference type="InterPro" id="IPR003593">
    <property type="entry name" value="AAA+_ATPase"/>
</dbReference>
<keyword evidence="6 13" id="KW-0378">Hydrolase</keyword>
<keyword evidence="4" id="KW-0677">Repeat</keyword>
<evidence type="ECO:0000256" key="10">
    <source>
        <dbReference type="ARBA" id="ARBA00022917"/>
    </source>
</evidence>
<evidence type="ECO:0000313" key="14">
    <source>
        <dbReference type="Proteomes" id="UP000095751"/>
    </source>
</evidence>